<keyword evidence="5 13" id="KW-1003">Cell membrane</keyword>
<dbReference type="PANTHER" id="PTHR12428">
    <property type="entry name" value="OXA1"/>
    <property type="match status" value="1"/>
</dbReference>
<dbReference type="InterPro" id="IPR047196">
    <property type="entry name" value="YidC_ALB_C"/>
</dbReference>
<evidence type="ECO:0000259" key="16">
    <source>
        <dbReference type="Pfam" id="PF14849"/>
    </source>
</evidence>
<evidence type="ECO:0000256" key="10">
    <source>
        <dbReference type="ARBA" id="ARBA00023186"/>
    </source>
</evidence>
<evidence type="ECO:0000313" key="17">
    <source>
        <dbReference type="EMBL" id="NLW35109.1"/>
    </source>
</evidence>
<feature type="transmembrane region" description="Helical" evidence="13">
    <location>
        <begin position="394"/>
        <end position="415"/>
    </location>
</feature>
<evidence type="ECO:0000256" key="4">
    <source>
        <dbReference type="ARBA" id="ARBA00022448"/>
    </source>
</evidence>
<evidence type="ECO:0000256" key="2">
    <source>
        <dbReference type="ARBA" id="ARBA00010527"/>
    </source>
</evidence>
<dbReference type="GO" id="GO:0005886">
    <property type="term" value="C:plasma membrane"/>
    <property type="evidence" value="ECO:0007669"/>
    <property type="project" value="UniProtKB-SubCell"/>
</dbReference>
<protein>
    <recommendedName>
        <fullName evidence="3 13">Membrane protein insertase YidC</fullName>
    </recommendedName>
    <alternativeName>
        <fullName evidence="12 13">Foldase YidC</fullName>
    </alternativeName>
    <alternativeName>
        <fullName evidence="13">Membrane protein YidC</fullName>
    </alternativeName>
    <alternativeName>
        <fullName evidence="11 13">membrane integrase YidC</fullName>
    </alternativeName>
</protein>
<dbReference type="GO" id="GO:0032977">
    <property type="term" value="F:membrane insertase activity"/>
    <property type="evidence" value="ECO:0007669"/>
    <property type="project" value="InterPro"/>
</dbReference>
<dbReference type="GO" id="GO:0015031">
    <property type="term" value="P:protein transport"/>
    <property type="evidence" value="ECO:0007669"/>
    <property type="project" value="UniProtKB-KW"/>
</dbReference>
<dbReference type="PANTHER" id="PTHR12428:SF65">
    <property type="entry name" value="CYTOCHROME C OXIDASE ASSEMBLY PROTEIN COX18, MITOCHONDRIAL"/>
    <property type="match status" value="1"/>
</dbReference>
<comment type="caution">
    <text evidence="17">The sequence shown here is derived from an EMBL/GenBank/DDBJ whole genome shotgun (WGS) entry which is preliminary data.</text>
</comment>
<dbReference type="GO" id="GO:0051205">
    <property type="term" value="P:protein insertion into membrane"/>
    <property type="evidence" value="ECO:0007669"/>
    <property type="project" value="TreeGrafter"/>
</dbReference>
<dbReference type="InterPro" id="IPR028053">
    <property type="entry name" value="Membr_insert_YidC_N"/>
</dbReference>
<comment type="function">
    <text evidence="13">Required for the insertion and/or proper folding and/or complex formation of integral membrane proteins into the membrane. Involved in integration of membrane proteins that insert both dependently and independently of the Sec translocase complex, as well as at least some lipoproteins. Aids folding of multispanning membrane proteins.</text>
</comment>
<feature type="domain" description="Membrane insertase YidC/Oxa/ALB C-terminal" evidence="15">
    <location>
        <begin position="325"/>
        <end position="515"/>
    </location>
</feature>
<feature type="transmembrane region" description="Helical" evidence="13">
    <location>
        <begin position="478"/>
        <end position="501"/>
    </location>
</feature>
<evidence type="ECO:0000256" key="1">
    <source>
        <dbReference type="ARBA" id="ARBA00004429"/>
    </source>
</evidence>
<dbReference type="CDD" id="cd20070">
    <property type="entry name" value="5TM_YidC_Alb3"/>
    <property type="match status" value="1"/>
</dbReference>
<keyword evidence="4 13" id="KW-0813">Transport</keyword>
<evidence type="ECO:0000256" key="6">
    <source>
        <dbReference type="ARBA" id="ARBA00022692"/>
    </source>
</evidence>
<dbReference type="InterPro" id="IPR019998">
    <property type="entry name" value="Membr_insert_YidC"/>
</dbReference>
<evidence type="ECO:0000256" key="13">
    <source>
        <dbReference type="HAMAP-Rule" id="MF_01810"/>
    </source>
</evidence>
<evidence type="ECO:0000256" key="14">
    <source>
        <dbReference type="SAM" id="MobiDB-lite"/>
    </source>
</evidence>
<evidence type="ECO:0000256" key="11">
    <source>
        <dbReference type="ARBA" id="ARBA00033245"/>
    </source>
</evidence>
<dbReference type="PRINTS" id="PR00701">
    <property type="entry name" value="60KDINNERMP"/>
</dbReference>
<keyword evidence="8 13" id="KW-1133">Transmembrane helix</keyword>
<feature type="compositionally biased region" description="Basic and acidic residues" evidence="14">
    <location>
        <begin position="40"/>
        <end position="59"/>
    </location>
</feature>
<dbReference type="Pfam" id="PF02096">
    <property type="entry name" value="60KD_IMP"/>
    <property type="match status" value="1"/>
</dbReference>
<reference evidence="17" key="2">
    <citation type="submission" date="2020-01" db="EMBL/GenBank/DDBJ databases">
        <authorList>
            <person name="Campanaro S."/>
        </authorList>
    </citation>
    <scope>NUCLEOTIDE SEQUENCE</scope>
    <source>
        <strain evidence="17">AS06rmzACSIP_7</strain>
    </source>
</reference>
<comment type="similarity">
    <text evidence="2 13">Belongs to the OXA1/ALB3/YidC family. Type 1 subfamily.</text>
</comment>
<dbReference type="Gene3D" id="2.70.98.90">
    <property type="match status" value="1"/>
</dbReference>
<name>A0A351U6F5_9BACT</name>
<gene>
    <name evidence="13 17" type="primary">yidC</name>
    <name evidence="17" type="ORF">GXY80_06450</name>
</gene>
<evidence type="ECO:0000256" key="12">
    <source>
        <dbReference type="ARBA" id="ARBA00033342"/>
    </source>
</evidence>
<feature type="transmembrane region" description="Helical" evidence="13">
    <location>
        <begin position="435"/>
        <end position="457"/>
    </location>
</feature>
<dbReference type="HAMAP" id="MF_01810">
    <property type="entry name" value="YidC_type1"/>
    <property type="match status" value="1"/>
</dbReference>
<sequence>MEKKTIIALGLTIVLLFIFQMYFAPKQQPVQNAPVAKVEETQTVKEKPASPAEAEDKKPTQRILAETPLLKVTFSNLGGGIESVKLQRYRDTVKKDSPEKELVEDIKPYTYLPRVFKVVNGETIHDRTYFKPDRTGITVRDQAETLIFAGTLTDGKRIRKIYTLYPDKYTIDMKVEVEATDKGAASMDFAVISGKNKNTYVFKGPFTYNGKEFTQVEKLKENIEVGRDYKYAGLDDGFFAFIWIPGDESKFPLTITKTETNVPVLRSTIDKGMLSGKLYFGPKQTDALKALNVNAQKIIDFGWFDIIAKPLVLGMNLSNRVTHNYGIDIILLTILIKIIFYPLTVKSYKSMKEMQKMQPVIMKLKEKYKNDRQKLNQEMMELYKQKGVNPMGGCLPMVIQIPVFFALYKALSGAIELRHAPFMLWINDLSAPEDLYTLAVAGFNLPIRILPLVMGITQVIQQKMTPTSVDPLQEKMMLIMPIFFTFLFWSFPSGLVLYWLVNNVISIAQQYYINKKTT</sequence>
<dbReference type="STRING" id="909663.GCA_000512235_00722"/>
<comment type="subcellular location">
    <subcellularLocation>
        <location evidence="1">Cell inner membrane</location>
        <topology evidence="1">Multi-pass membrane protein</topology>
    </subcellularLocation>
    <subcellularLocation>
        <location evidence="13">Cell membrane</location>
        <topology evidence="13">Multi-pass membrane protein</topology>
    </subcellularLocation>
</comment>
<organism evidence="17 18">
    <name type="scientific">Syntrophorhabdus aromaticivorans</name>
    <dbReference type="NCBI Taxonomy" id="328301"/>
    <lineage>
        <taxon>Bacteria</taxon>
        <taxon>Pseudomonadati</taxon>
        <taxon>Thermodesulfobacteriota</taxon>
        <taxon>Syntrophorhabdia</taxon>
        <taxon>Syntrophorhabdales</taxon>
        <taxon>Syntrophorhabdaceae</taxon>
        <taxon>Syntrophorhabdus</taxon>
    </lineage>
</organism>
<evidence type="ECO:0000256" key="9">
    <source>
        <dbReference type="ARBA" id="ARBA00023136"/>
    </source>
</evidence>
<dbReference type="AlphaFoldDB" id="A0A351U6F5"/>
<dbReference type="EMBL" id="JAAYEE010000105">
    <property type="protein sequence ID" value="NLW35109.1"/>
    <property type="molecule type" value="Genomic_DNA"/>
</dbReference>
<dbReference type="PRINTS" id="PR01900">
    <property type="entry name" value="YIDCPROTEIN"/>
</dbReference>
<dbReference type="Proteomes" id="UP000777265">
    <property type="component" value="Unassembled WGS sequence"/>
</dbReference>
<feature type="domain" description="Membrane insertase YidC N-terminal" evidence="16">
    <location>
        <begin position="63"/>
        <end position="312"/>
    </location>
</feature>
<dbReference type="Pfam" id="PF14849">
    <property type="entry name" value="YidC_periplas"/>
    <property type="match status" value="1"/>
</dbReference>
<feature type="transmembrane region" description="Helical" evidence="13">
    <location>
        <begin position="7"/>
        <end position="24"/>
    </location>
</feature>
<evidence type="ECO:0000313" key="18">
    <source>
        <dbReference type="Proteomes" id="UP000777265"/>
    </source>
</evidence>
<dbReference type="InterPro" id="IPR028055">
    <property type="entry name" value="YidC/Oxa/ALB_C"/>
</dbReference>
<reference evidence="17" key="1">
    <citation type="journal article" date="2020" name="Biotechnol. Biofuels">
        <title>New insights from the biogas microbiome by comprehensive genome-resolved metagenomics of nearly 1600 species originating from multiple anaerobic digesters.</title>
        <authorList>
            <person name="Campanaro S."/>
            <person name="Treu L."/>
            <person name="Rodriguez-R L.M."/>
            <person name="Kovalovszki A."/>
            <person name="Ziels R.M."/>
            <person name="Maus I."/>
            <person name="Zhu X."/>
            <person name="Kougias P.G."/>
            <person name="Basile A."/>
            <person name="Luo G."/>
            <person name="Schluter A."/>
            <person name="Konstantinidis K.T."/>
            <person name="Angelidaki I."/>
        </authorList>
    </citation>
    <scope>NUCLEOTIDE SEQUENCE</scope>
    <source>
        <strain evidence="17">AS06rmzACSIP_7</strain>
    </source>
</reference>
<evidence type="ECO:0000256" key="3">
    <source>
        <dbReference type="ARBA" id="ARBA00015325"/>
    </source>
</evidence>
<feature type="transmembrane region" description="Helical" evidence="13">
    <location>
        <begin position="325"/>
        <end position="345"/>
    </location>
</feature>
<keyword evidence="7 13" id="KW-0653">Protein transport</keyword>
<evidence type="ECO:0000259" key="15">
    <source>
        <dbReference type="Pfam" id="PF02096"/>
    </source>
</evidence>
<dbReference type="CDD" id="cd19961">
    <property type="entry name" value="EcYidC-like_peri"/>
    <property type="match status" value="1"/>
</dbReference>
<dbReference type="NCBIfam" id="TIGR03592">
    <property type="entry name" value="yidC_oxa1_cterm"/>
    <property type="match status" value="1"/>
</dbReference>
<keyword evidence="10 13" id="KW-0143">Chaperone</keyword>
<evidence type="ECO:0000256" key="8">
    <source>
        <dbReference type="ARBA" id="ARBA00022989"/>
    </source>
</evidence>
<keyword evidence="6 13" id="KW-0812">Transmembrane</keyword>
<dbReference type="NCBIfam" id="TIGR03593">
    <property type="entry name" value="yidC_nterm"/>
    <property type="match status" value="1"/>
</dbReference>
<feature type="region of interest" description="Disordered" evidence="14">
    <location>
        <begin position="40"/>
        <end position="60"/>
    </location>
</feature>
<keyword evidence="9 13" id="KW-0472">Membrane</keyword>
<proteinExistence type="inferred from homology"/>
<evidence type="ECO:0000256" key="5">
    <source>
        <dbReference type="ARBA" id="ARBA00022475"/>
    </source>
</evidence>
<evidence type="ECO:0000256" key="7">
    <source>
        <dbReference type="ARBA" id="ARBA00022927"/>
    </source>
</evidence>
<comment type="subunit">
    <text evidence="13">Interacts with the Sec translocase complex via SecD. Specifically interacts with transmembrane segments of nascent integral membrane proteins during membrane integration.</text>
</comment>
<dbReference type="InterPro" id="IPR001708">
    <property type="entry name" value="YidC/ALB3/OXA1/COX18"/>
</dbReference>
<accession>A0A351U6F5</accession>
<dbReference type="InterPro" id="IPR038221">
    <property type="entry name" value="YidC_periplasmic_sf"/>
</dbReference>